<comment type="caution">
    <text evidence="2">The sequence shown here is derived from an EMBL/GenBank/DDBJ whole genome shotgun (WGS) entry which is preliminary data.</text>
</comment>
<reference evidence="2 3" key="1">
    <citation type="submission" date="2020-08" db="EMBL/GenBank/DDBJ databases">
        <title>Genomic Encyclopedia of Type Strains, Phase III (KMG-III): the genomes of soil and plant-associated and newly described type strains.</title>
        <authorList>
            <person name="Whitman W."/>
        </authorList>
    </citation>
    <scope>NUCLEOTIDE SEQUENCE [LARGE SCALE GENOMIC DNA]</scope>
    <source>
        <strain evidence="2 3">CECT 3303</strain>
    </source>
</reference>
<dbReference type="EMBL" id="JACHJJ010000016">
    <property type="protein sequence ID" value="MBB5965378.1"/>
    <property type="molecule type" value="Genomic_DNA"/>
</dbReference>
<dbReference type="Pfam" id="PF01872">
    <property type="entry name" value="RibD_C"/>
    <property type="match status" value="1"/>
</dbReference>
<proteinExistence type="predicted"/>
<feature type="domain" description="Bacterial bifunctional deaminase-reductase C-terminal" evidence="1">
    <location>
        <begin position="2"/>
        <end position="178"/>
    </location>
</feature>
<keyword evidence="3" id="KW-1185">Reference proteome</keyword>
<dbReference type="AlphaFoldDB" id="A0A841DAP9"/>
<dbReference type="RefSeq" id="WP_184944717.1">
    <property type="nucleotide sequence ID" value="NZ_BAAAWZ010000001.1"/>
</dbReference>
<sequence length="186" mass="20862">MRKIFSFMMVTLDGYFEGRDHDLSWHNTDEEFNEFSLGQLDEAGTLMFGRLTYQMMAEFWPTPAGKKADPAVAERMNGTDKIVVSRTLDRTEWANTRIISRDAARELTRLKQEPGKDIAILGSSNLTASVLQMGLLDELRIMMNPVILGGGAPLFGDTTSRIDLKLLKTRTFGSGNVLHSYRPVTV</sequence>
<dbReference type="Proteomes" id="UP000562352">
    <property type="component" value="Unassembled WGS sequence"/>
</dbReference>
<dbReference type="InterPro" id="IPR002734">
    <property type="entry name" value="RibDG_C"/>
</dbReference>
<organism evidence="2 3">
    <name type="scientific">Planomonospora venezuelensis</name>
    <dbReference type="NCBI Taxonomy" id="1999"/>
    <lineage>
        <taxon>Bacteria</taxon>
        <taxon>Bacillati</taxon>
        <taxon>Actinomycetota</taxon>
        <taxon>Actinomycetes</taxon>
        <taxon>Streptosporangiales</taxon>
        <taxon>Streptosporangiaceae</taxon>
        <taxon>Planomonospora</taxon>
    </lineage>
</organism>
<evidence type="ECO:0000259" key="1">
    <source>
        <dbReference type="Pfam" id="PF01872"/>
    </source>
</evidence>
<accession>A0A841DAP9</accession>
<dbReference type="SUPFAM" id="SSF53597">
    <property type="entry name" value="Dihydrofolate reductase-like"/>
    <property type="match status" value="1"/>
</dbReference>
<evidence type="ECO:0000313" key="3">
    <source>
        <dbReference type="Proteomes" id="UP000562352"/>
    </source>
</evidence>
<dbReference type="Gene3D" id="3.40.430.10">
    <property type="entry name" value="Dihydrofolate Reductase, subunit A"/>
    <property type="match status" value="1"/>
</dbReference>
<dbReference type="InterPro" id="IPR024072">
    <property type="entry name" value="DHFR-like_dom_sf"/>
</dbReference>
<dbReference type="GO" id="GO:0008703">
    <property type="term" value="F:5-amino-6-(5-phosphoribosylamino)uracil reductase activity"/>
    <property type="evidence" value="ECO:0007669"/>
    <property type="project" value="InterPro"/>
</dbReference>
<dbReference type="PANTHER" id="PTHR38011:SF11">
    <property type="entry name" value="2,5-DIAMINO-6-RIBOSYLAMINO-4(3H)-PYRIMIDINONE 5'-PHOSPHATE REDUCTASE"/>
    <property type="match status" value="1"/>
</dbReference>
<dbReference type="InterPro" id="IPR050765">
    <property type="entry name" value="Riboflavin_Biosynth_HTPR"/>
</dbReference>
<dbReference type="PANTHER" id="PTHR38011">
    <property type="entry name" value="DIHYDROFOLATE REDUCTASE FAMILY PROTEIN (AFU_ORTHOLOGUE AFUA_8G06820)"/>
    <property type="match status" value="1"/>
</dbReference>
<gene>
    <name evidence="2" type="ORF">FHS22_004666</name>
</gene>
<dbReference type="GO" id="GO:0009231">
    <property type="term" value="P:riboflavin biosynthetic process"/>
    <property type="evidence" value="ECO:0007669"/>
    <property type="project" value="InterPro"/>
</dbReference>
<evidence type="ECO:0000313" key="2">
    <source>
        <dbReference type="EMBL" id="MBB5965378.1"/>
    </source>
</evidence>
<name>A0A841DAP9_PLAVE</name>
<protein>
    <submittedName>
        <fullName evidence="2">Dihydrofolate reductase</fullName>
    </submittedName>
</protein>